<dbReference type="OMA" id="HVSENDW"/>
<feature type="compositionally biased region" description="Acidic residues" evidence="1">
    <location>
        <begin position="314"/>
        <end position="328"/>
    </location>
</feature>
<feature type="compositionally biased region" description="Low complexity" evidence="1">
    <location>
        <begin position="336"/>
        <end position="347"/>
    </location>
</feature>
<organism evidence="3 4">
    <name type="scientific">Eutrema salsugineum</name>
    <name type="common">Saltwater cress</name>
    <name type="synonym">Sisymbrium salsugineum</name>
    <dbReference type="NCBI Taxonomy" id="72664"/>
    <lineage>
        <taxon>Eukaryota</taxon>
        <taxon>Viridiplantae</taxon>
        <taxon>Streptophyta</taxon>
        <taxon>Embryophyta</taxon>
        <taxon>Tracheophyta</taxon>
        <taxon>Spermatophyta</taxon>
        <taxon>Magnoliopsida</taxon>
        <taxon>eudicotyledons</taxon>
        <taxon>Gunneridae</taxon>
        <taxon>Pentapetalae</taxon>
        <taxon>rosids</taxon>
        <taxon>malvids</taxon>
        <taxon>Brassicales</taxon>
        <taxon>Brassicaceae</taxon>
        <taxon>Eutremeae</taxon>
        <taxon>Eutrema</taxon>
    </lineage>
</organism>
<dbReference type="AlphaFoldDB" id="V4LV10"/>
<dbReference type="PANTHER" id="PTHR48449">
    <property type="entry name" value="DUF1985 DOMAIN-CONTAINING PROTEIN"/>
    <property type="match status" value="1"/>
</dbReference>
<sequence length="489" mass="56486">MDEELPKLLFEPGFVNDIDKINNRCILNTMDSVKKALSDEYKRVLLDPVLGPVLSIIENDMGYSGRLIHSFLCKELITDKKHELCDWVDDGGFWSKLLRSKRGITLSNIETKYLGRVNKWRRENRLRLVYLYVIASLVMAKSKTINIPKEYIILVMDLEKLRKYPWGRVAFDFLVQSIKKVRVKLTQSTGYALNGFSIAFQIWIMEAIPVLRYMLSSRLDDVIAGVARCSKWNGISYVKISDIKHIEHTFCTKEKLYHYISSTGNDDVVDSLDFVWPDEMADARVDRLKTMINDGMDWSHHNWAVEEAIPATLDENEEETDEENENVAEESQFRTPPAVGSSVAGSSRGKKRVAEPGAETRKQKLMCDHFKSFIQGLLQTSLKALEERLQTKIDSQVELLEKKWKTYYFVHYQEDGNTELHDVLLSQEMDFDLEMDPEDALLAKALNKISQSSFVADYDPTQSEDADRPLIHVSENDWESVEEWSRTRE</sequence>
<gene>
    <name evidence="3" type="ORF">EUTSA_v10000674mg</name>
</gene>
<feature type="region of interest" description="Disordered" evidence="1">
    <location>
        <begin position="457"/>
        <end position="489"/>
    </location>
</feature>
<dbReference type="EMBL" id="KI517426">
    <property type="protein sequence ID" value="ESQ46332.1"/>
    <property type="molecule type" value="Genomic_DNA"/>
</dbReference>
<reference evidence="3 4" key="1">
    <citation type="journal article" date="2013" name="Front. Plant Sci.">
        <title>The Reference Genome of the Halophytic Plant Eutrema salsugineum.</title>
        <authorList>
            <person name="Yang R."/>
            <person name="Jarvis D.E."/>
            <person name="Chen H."/>
            <person name="Beilstein M.A."/>
            <person name="Grimwood J."/>
            <person name="Jenkins J."/>
            <person name="Shu S."/>
            <person name="Prochnik S."/>
            <person name="Xin M."/>
            <person name="Ma C."/>
            <person name="Schmutz J."/>
            <person name="Wing R.A."/>
            <person name="Mitchell-Olds T."/>
            <person name="Schumaker K.S."/>
            <person name="Wang X."/>
        </authorList>
    </citation>
    <scope>NUCLEOTIDE SEQUENCE [LARGE SCALE GENOMIC DNA]</scope>
</reference>
<accession>V4LV10</accession>
<evidence type="ECO:0000256" key="1">
    <source>
        <dbReference type="SAM" id="MobiDB-lite"/>
    </source>
</evidence>
<protein>
    <recommendedName>
        <fullName evidence="2">DUF1985 domain-containing protein</fullName>
    </recommendedName>
</protein>
<feature type="region of interest" description="Disordered" evidence="1">
    <location>
        <begin position="314"/>
        <end position="358"/>
    </location>
</feature>
<dbReference type="Proteomes" id="UP000030689">
    <property type="component" value="Unassembled WGS sequence"/>
</dbReference>
<feature type="domain" description="DUF1985" evidence="2">
    <location>
        <begin position="87"/>
        <end position="177"/>
    </location>
</feature>
<dbReference type="InterPro" id="IPR015410">
    <property type="entry name" value="DUF1985"/>
</dbReference>
<name>V4LV10_EUTSA</name>
<evidence type="ECO:0000313" key="4">
    <source>
        <dbReference type="Proteomes" id="UP000030689"/>
    </source>
</evidence>
<evidence type="ECO:0000259" key="2">
    <source>
        <dbReference type="Pfam" id="PF09331"/>
    </source>
</evidence>
<dbReference type="KEGG" id="eus:EUTSA_v10000674mg"/>
<proteinExistence type="predicted"/>
<dbReference type="Pfam" id="PF09331">
    <property type="entry name" value="DUF1985"/>
    <property type="match status" value="1"/>
</dbReference>
<evidence type="ECO:0000313" key="3">
    <source>
        <dbReference type="EMBL" id="ESQ46332.1"/>
    </source>
</evidence>
<dbReference type="Gramene" id="ESQ46332">
    <property type="protein sequence ID" value="ESQ46332"/>
    <property type="gene ID" value="EUTSA_v10000674mg"/>
</dbReference>
<dbReference type="PANTHER" id="PTHR48449:SF1">
    <property type="entry name" value="DUF1985 DOMAIN-CONTAINING PROTEIN"/>
    <property type="match status" value="1"/>
</dbReference>
<keyword evidence="4" id="KW-1185">Reference proteome</keyword>